<feature type="compositionally biased region" description="Polar residues" evidence="1">
    <location>
        <begin position="176"/>
        <end position="188"/>
    </location>
</feature>
<sequence length="336" mass="37216">MRTNSKWSSGARGYGAQIRCEIGREWKTRDQFSNGKLKNYDTGVRLKEATPEKSGISCKEHAPGAPAQTIQCEGPCNERRDIKYFSKNTRRKGVYWCSRCVEYQLTSEPGQYLPPPGAALSPDEMQAERPEAGKLRDEMLVEWDDGFNESAVSPFDRVLSASSSGTSPAVIAKPPTANQTNGNTSGSIPQHDGAASPHVWDDPVDNTVTTATSEVSDWQWETSTEQSGATTGSVEHDWSTTTADGERGGVSDTTWWDSNDMKSHTAKWSITTADGERGDVSDTNWWDSNDMESQTTTSRCVETGRSGWVKVRPEKETQYPEYLRNEKYFGSPGRVQ</sequence>
<reference evidence="3" key="2">
    <citation type="submission" date="2023-06" db="EMBL/GenBank/DDBJ databases">
        <authorList>
            <consortium name="Lawrence Berkeley National Laboratory"/>
            <person name="Haridas S."/>
            <person name="Hensen N."/>
            <person name="Bonometti L."/>
            <person name="Westerberg I."/>
            <person name="Brannstrom I.O."/>
            <person name="Guillou S."/>
            <person name="Cros-Aarteil S."/>
            <person name="Calhoun S."/>
            <person name="Kuo A."/>
            <person name="Mondo S."/>
            <person name="Pangilinan J."/>
            <person name="Riley R."/>
            <person name="Labutti K."/>
            <person name="Andreopoulos B."/>
            <person name="Lipzen A."/>
            <person name="Chen C."/>
            <person name="Yanf M."/>
            <person name="Daum C."/>
            <person name="Ng V."/>
            <person name="Clum A."/>
            <person name="Steindorff A."/>
            <person name="Ohm R."/>
            <person name="Martin F."/>
            <person name="Silar P."/>
            <person name="Natvig D."/>
            <person name="Lalanne C."/>
            <person name="Gautier V."/>
            <person name="Ament-Velasquez S.L."/>
            <person name="Kruys A."/>
            <person name="Hutchinson M.I."/>
            <person name="Powell A.J."/>
            <person name="Barry K."/>
            <person name="Miller A.N."/>
            <person name="Grigoriev I.V."/>
            <person name="Debuchy R."/>
            <person name="Gladieux P."/>
            <person name="Thoren M.H."/>
            <person name="Johannesson H."/>
        </authorList>
    </citation>
    <scope>NUCLEOTIDE SEQUENCE</scope>
    <source>
        <strain evidence="3">SMH4131-1</strain>
    </source>
</reference>
<evidence type="ECO:0000259" key="2">
    <source>
        <dbReference type="Pfam" id="PF12898"/>
    </source>
</evidence>
<evidence type="ECO:0000313" key="4">
    <source>
        <dbReference type="Proteomes" id="UP001286456"/>
    </source>
</evidence>
<feature type="domain" description="Stc1" evidence="2">
    <location>
        <begin position="19"/>
        <end position="102"/>
    </location>
</feature>
<comment type="caution">
    <text evidence="3">The sequence shown here is derived from an EMBL/GenBank/DDBJ whole genome shotgun (WGS) entry which is preliminary data.</text>
</comment>
<gene>
    <name evidence="3" type="ORF">B0T19DRAFT_487437</name>
</gene>
<dbReference type="EMBL" id="JAUEPO010000005">
    <property type="protein sequence ID" value="KAK3321019.1"/>
    <property type="molecule type" value="Genomic_DNA"/>
</dbReference>
<proteinExistence type="predicted"/>
<dbReference type="InterPro" id="IPR024630">
    <property type="entry name" value="Stc1"/>
</dbReference>
<accession>A0AAE0M7Q2</accession>
<protein>
    <submittedName>
        <fullName evidence="3">Stc1 domain-containing protein</fullName>
    </submittedName>
</protein>
<dbReference type="AlphaFoldDB" id="A0AAE0M7Q2"/>
<feature type="region of interest" description="Disordered" evidence="1">
    <location>
        <begin position="159"/>
        <end position="254"/>
    </location>
</feature>
<dbReference type="Pfam" id="PF12898">
    <property type="entry name" value="Stc1"/>
    <property type="match status" value="1"/>
</dbReference>
<feature type="compositionally biased region" description="Basic and acidic residues" evidence="1">
    <location>
        <begin position="234"/>
        <end position="249"/>
    </location>
</feature>
<evidence type="ECO:0000313" key="3">
    <source>
        <dbReference type="EMBL" id="KAK3321019.1"/>
    </source>
</evidence>
<keyword evidence="4" id="KW-1185">Reference proteome</keyword>
<evidence type="ECO:0000256" key="1">
    <source>
        <dbReference type="SAM" id="MobiDB-lite"/>
    </source>
</evidence>
<reference evidence="3" key="1">
    <citation type="journal article" date="2023" name="Mol. Phylogenet. Evol.">
        <title>Genome-scale phylogeny and comparative genomics of the fungal order Sordariales.</title>
        <authorList>
            <person name="Hensen N."/>
            <person name="Bonometti L."/>
            <person name="Westerberg I."/>
            <person name="Brannstrom I.O."/>
            <person name="Guillou S."/>
            <person name="Cros-Aarteil S."/>
            <person name="Calhoun S."/>
            <person name="Haridas S."/>
            <person name="Kuo A."/>
            <person name="Mondo S."/>
            <person name="Pangilinan J."/>
            <person name="Riley R."/>
            <person name="LaButti K."/>
            <person name="Andreopoulos B."/>
            <person name="Lipzen A."/>
            <person name="Chen C."/>
            <person name="Yan M."/>
            <person name="Daum C."/>
            <person name="Ng V."/>
            <person name="Clum A."/>
            <person name="Steindorff A."/>
            <person name="Ohm R.A."/>
            <person name="Martin F."/>
            <person name="Silar P."/>
            <person name="Natvig D.O."/>
            <person name="Lalanne C."/>
            <person name="Gautier V."/>
            <person name="Ament-Velasquez S.L."/>
            <person name="Kruys A."/>
            <person name="Hutchinson M.I."/>
            <person name="Powell A.J."/>
            <person name="Barry K."/>
            <person name="Miller A.N."/>
            <person name="Grigoriev I.V."/>
            <person name="Debuchy R."/>
            <person name="Gladieux P."/>
            <person name="Hiltunen Thoren M."/>
            <person name="Johannesson H."/>
        </authorList>
    </citation>
    <scope>NUCLEOTIDE SEQUENCE</scope>
    <source>
        <strain evidence="3">SMH4131-1</strain>
    </source>
</reference>
<dbReference type="Proteomes" id="UP001286456">
    <property type="component" value="Unassembled WGS sequence"/>
</dbReference>
<organism evidence="3 4">
    <name type="scientific">Cercophora scortea</name>
    <dbReference type="NCBI Taxonomy" id="314031"/>
    <lineage>
        <taxon>Eukaryota</taxon>
        <taxon>Fungi</taxon>
        <taxon>Dikarya</taxon>
        <taxon>Ascomycota</taxon>
        <taxon>Pezizomycotina</taxon>
        <taxon>Sordariomycetes</taxon>
        <taxon>Sordariomycetidae</taxon>
        <taxon>Sordariales</taxon>
        <taxon>Lasiosphaeriaceae</taxon>
        <taxon>Cercophora</taxon>
    </lineage>
</organism>
<name>A0AAE0M7Q2_9PEZI</name>
<feature type="compositionally biased region" description="Polar residues" evidence="1">
    <location>
        <begin position="206"/>
        <end position="233"/>
    </location>
</feature>